<protein>
    <recommendedName>
        <fullName evidence="3">Lipoprotein</fullName>
    </recommendedName>
</protein>
<gene>
    <name evidence="1" type="ORF">VOI36_31715</name>
</gene>
<evidence type="ECO:0008006" key="3">
    <source>
        <dbReference type="Google" id="ProtNLM"/>
    </source>
</evidence>
<reference evidence="1 2" key="1">
    <citation type="submission" date="2024-05" db="EMBL/GenBank/DDBJ databases">
        <title>Burkholderia sp. Nov. a novel bacteria isolated from rhizosphere soil of Camellia sinensis.</title>
        <authorList>
            <person name="Dong Y."/>
        </authorList>
    </citation>
    <scope>NUCLEOTIDE SEQUENCE [LARGE SCALE GENOMIC DNA]</scope>
    <source>
        <strain evidence="1 2">GS2Y</strain>
    </source>
</reference>
<name>A0ABU9WQY0_9BURK</name>
<evidence type="ECO:0000313" key="1">
    <source>
        <dbReference type="EMBL" id="MEN2474486.1"/>
    </source>
</evidence>
<comment type="caution">
    <text evidence="1">The sequence shown here is derived from an EMBL/GenBank/DDBJ whole genome shotgun (WGS) entry which is preliminary data.</text>
</comment>
<accession>A0ABU9WQY0</accession>
<dbReference type="EMBL" id="JBCPYA010000018">
    <property type="protein sequence ID" value="MEN2474486.1"/>
    <property type="molecule type" value="Genomic_DNA"/>
</dbReference>
<organism evidence="1 2">
    <name type="scientific">Burkholderia theae</name>
    <dbReference type="NCBI Taxonomy" id="3143496"/>
    <lineage>
        <taxon>Bacteria</taxon>
        <taxon>Pseudomonadati</taxon>
        <taxon>Pseudomonadota</taxon>
        <taxon>Betaproteobacteria</taxon>
        <taxon>Burkholderiales</taxon>
        <taxon>Burkholderiaceae</taxon>
        <taxon>Burkholderia</taxon>
    </lineage>
</organism>
<proteinExistence type="predicted"/>
<keyword evidence="2" id="KW-1185">Reference proteome</keyword>
<dbReference type="RefSeq" id="WP_343494713.1">
    <property type="nucleotide sequence ID" value="NZ_JBCPYA010000018.1"/>
</dbReference>
<evidence type="ECO:0000313" key="2">
    <source>
        <dbReference type="Proteomes" id="UP001466933"/>
    </source>
</evidence>
<dbReference type="Proteomes" id="UP001466933">
    <property type="component" value="Unassembled WGS sequence"/>
</dbReference>
<sequence length="392" mass="42315">MIIWRQYQSGAAKIDENISHATGAIMDLRAFDKLSIYGRNSGVILFSTLLLSACCIFNSNYCKTDTTKTTSTDNNGFDLFQKELAEKIAQRVGQNNQFTITPTLDIGVYPVGTLMPIGHTIEIQDICETKQPDFYPYDGLNTTLDLTQGVAVTAGLSEALGPIASAAATLNAKSKVTLGLSDASIQQLSTADLQNLLKDKKCVGKIAGQRLIMVRGYIQAKRSFTAHIDKNGSLKVGVSKIATFDANFDDGTQTLTLNDSSPFKFLQITSEINIVASQNGGSPLIVASPTQQGPQPDIAGKIYIQIDAADKSNRAESLKSALKTNFDVANGIEKIPSAKMPRQTQVRYFNAKDAQKAEAVLALVQQTNPDATLRYVGLPAPAGQLEVWLTQN</sequence>